<feature type="domain" description="Plastid lipid-associated protein/fibrillin conserved" evidence="5">
    <location>
        <begin position="43"/>
        <end position="134"/>
    </location>
</feature>
<dbReference type="Pfam" id="PF04755">
    <property type="entry name" value="PAP_fibrillin"/>
    <property type="match status" value="1"/>
</dbReference>
<organism evidence="6 7">
    <name type="scientific">Pyrus ussuriensis x Pyrus communis</name>
    <dbReference type="NCBI Taxonomy" id="2448454"/>
    <lineage>
        <taxon>Eukaryota</taxon>
        <taxon>Viridiplantae</taxon>
        <taxon>Streptophyta</taxon>
        <taxon>Embryophyta</taxon>
        <taxon>Tracheophyta</taxon>
        <taxon>Spermatophyta</taxon>
        <taxon>Magnoliopsida</taxon>
        <taxon>eudicotyledons</taxon>
        <taxon>Gunneridae</taxon>
        <taxon>Pentapetalae</taxon>
        <taxon>rosids</taxon>
        <taxon>fabids</taxon>
        <taxon>Rosales</taxon>
        <taxon>Rosaceae</taxon>
        <taxon>Amygdaloideae</taxon>
        <taxon>Maleae</taxon>
        <taxon>Pyrus</taxon>
    </lineage>
</organism>
<dbReference type="OrthoDB" id="201321at2759"/>
<reference evidence="7" key="2">
    <citation type="submission" date="2019-10" db="EMBL/GenBank/DDBJ databases">
        <title>A de novo genome assembly of a pear dwarfing rootstock.</title>
        <authorList>
            <person name="Wang F."/>
            <person name="Wang J."/>
            <person name="Li S."/>
            <person name="Zhang Y."/>
            <person name="Fang M."/>
            <person name="Ma L."/>
            <person name="Zhao Y."/>
            <person name="Jiang S."/>
        </authorList>
    </citation>
    <scope>NUCLEOTIDE SEQUENCE [LARGE SCALE GENOMIC DNA]</scope>
</reference>
<dbReference type="InterPro" id="IPR006843">
    <property type="entry name" value="PAP/fibrillin_dom"/>
</dbReference>
<dbReference type="GO" id="GO:0009536">
    <property type="term" value="C:plastid"/>
    <property type="evidence" value="ECO:0007669"/>
    <property type="project" value="UniProtKB-SubCell"/>
</dbReference>
<comment type="caution">
    <text evidence="6">The sequence shown here is derived from an EMBL/GenBank/DDBJ whole genome shotgun (WGS) entry which is preliminary data.</text>
</comment>
<dbReference type="AlphaFoldDB" id="A0A5N5F7Y8"/>
<evidence type="ECO:0000256" key="1">
    <source>
        <dbReference type="ARBA" id="ARBA00004474"/>
    </source>
</evidence>
<comment type="similarity">
    <text evidence="2">Belongs to the PAP/fibrillin family.</text>
</comment>
<dbReference type="InterPro" id="IPR039633">
    <property type="entry name" value="PAP"/>
</dbReference>
<gene>
    <name evidence="6" type="ORF">D8674_000130</name>
</gene>
<proteinExistence type="inferred from homology"/>
<evidence type="ECO:0000313" key="7">
    <source>
        <dbReference type="Proteomes" id="UP000327157"/>
    </source>
</evidence>
<dbReference type="EMBL" id="SMOL01000768">
    <property type="protein sequence ID" value="KAB2597210.1"/>
    <property type="molecule type" value="Genomic_DNA"/>
</dbReference>
<evidence type="ECO:0000259" key="5">
    <source>
        <dbReference type="Pfam" id="PF04755"/>
    </source>
</evidence>
<protein>
    <submittedName>
        <fullName evidence="6">Plastid-lipid-associated protein 7</fullName>
    </submittedName>
</protein>
<evidence type="ECO:0000256" key="2">
    <source>
        <dbReference type="ARBA" id="ARBA00005845"/>
    </source>
</evidence>
<sequence>MATVLVHPLIPASHAITFPPVASLRPTNMSALLVRCIFGVPSAKKSQIEALVNQLESRNPTPDRVLNLQKVGGCWKLVYSTITILGSKRTRLRLRDFISLGDFFQNINIAKSTILINIVLFMTINIIKASPYTRQNTLRRVPVKFYKKSTVNRKSQPIISHTSL</sequence>
<evidence type="ECO:0000313" key="6">
    <source>
        <dbReference type="EMBL" id="KAB2597210.1"/>
    </source>
</evidence>
<evidence type="ECO:0000256" key="3">
    <source>
        <dbReference type="ARBA" id="ARBA00022640"/>
    </source>
</evidence>
<keyword evidence="7" id="KW-1185">Reference proteome</keyword>
<comment type="subcellular location">
    <subcellularLocation>
        <location evidence="1">Plastid</location>
    </subcellularLocation>
</comment>
<dbReference type="Proteomes" id="UP000327157">
    <property type="component" value="Chromosome 1"/>
</dbReference>
<evidence type="ECO:0000256" key="4">
    <source>
        <dbReference type="ARBA" id="ARBA00022946"/>
    </source>
</evidence>
<keyword evidence="3" id="KW-0934">Plastid</keyword>
<name>A0A5N5F7Y8_9ROSA</name>
<reference evidence="6 7" key="3">
    <citation type="submission" date="2019-11" db="EMBL/GenBank/DDBJ databases">
        <title>A de novo genome assembly of a pear dwarfing rootstock.</title>
        <authorList>
            <person name="Wang F."/>
            <person name="Wang J."/>
            <person name="Li S."/>
            <person name="Zhang Y."/>
            <person name="Fang M."/>
            <person name="Ma L."/>
            <person name="Zhao Y."/>
            <person name="Jiang S."/>
        </authorList>
    </citation>
    <scope>NUCLEOTIDE SEQUENCE [LARGE SCALE GENOMIC DNA]</scope>
    <source>
        <strain evidence="6">S2</strain>
        <tissue evidence="6">Leaf</tissue>
    </source>
</reference>
<dbReference type="PANTHER" id="PTHR31906">
    <property type="entry name" value="PLASTID-LIPID-ASSOCIATED PROTEIN 4, CHLOROPLASTIC-RELATED"/>
    <property type="match status" value="1"/>
</dbReference>
<keyword evidence="4" id="KW-0809">Transit peptide</keyword>
<reference evidence="6 7" key="1">
    <citation type="submission" date="2019-09" db="EMBL/GenBank/DDBJ databases">
        <authorList>
            <person name="Ou C."/>
        </authorList>
    </citation>
    <scope>NUCLEOTIDE SEQUENCE [LARGE SCALE GENOMIC DNA]</scope>
    <source>
        <strain evidence="6">S2</strain>
        <tissue evidence="6">Leaf</tissue>
    </source>
</reference>
<accession>A0A5N5F7Y8</accession>